<gene>
    <name evidence="1" type="ORF">BVAVS116_K0036</name>
</gene>
<dbReference type="AlphaFoldDB" id="C0R8M9"/>
<keyword evidence="2" id="KW-1185">Reference proteome</keyword>
<dbReference type="HOGENOM" id="CLU_3230525_0_0_12"/>
<organism evidence="1 2">
    <name type="scientific">Borreliella valaisiana VS116</name>
    <dbReference type="NCBI Taxonomy" id="445987"/>
    <lineage>
        <taxon>Bacteria</taxon>
        <taxon>Pseudomonadati</taxon>
        <taxon>Spirochaetota</taxon>
        <taxon>Spirochaetia</taxon>
        <taxon>Spirochaetales</taxon>
        <taxon>Borreliaceae</taxon>
        <taxon>Borreliella</taxon>
    </lineage>
</organism>
<evidence type="ECO:0000313" key="2">
    <source>
        <dbReference type="Proteomes" id="UP000006163"/>
    </source>
</evidence>
<dbReference type="EMBL" id="CP001436">
    <property type="protein sequence ID" value="ACN52787.1"/>
    <property type="molecule type" value="Genomic_DNA"/>
</dbReference>
<reference evidence="1 2" key="1">
    <citation type="journal article" date="2012" name="J. Bacteriol.">
        <title>Whole-Genome Sequences of Borrelia bissettii, Borrelia valaisiana, and Borrelia spielmanii.</title>
        <authorList>
            <person name="Schutzer S.E."/>
            <person name="Fraser-Liggett C.M."/>
            <person name="Qiu W.G."/>
            <person name="Kraiczy P."/>
            <person name="Mongodin E.F."/>
            <person name="Dunn J.J."/>
            <person name="Luft B.J."/>
            <person name="Casjens S.R."/>
        </authorList>
    </citation>
    <scope>NUCLEOTIDE SEQUENCE [LARGE SCALE GENOMIC DNA]</scope>
    <source>
        <strain evidence="1 2">VS116</strain>
        <plasmid evidence="1">VS116_lp36</plasmid>
    </source>
</reference>
<sequence>MLKKINKLLKLKKFVVLFNDVVRLIFTKYPNLSKEKLKLIIDE</sequence>
<geneLocation type="plasmid" evidence="1 2">
    <name>VS116_lp36</name>
</geneLocation>
<proteinExistence type="predicted"/>
<protein>
    <submittedName>
        <fullName evidence="1">Protein p23</fullName>
    </submittedName>
</protein>
<name>C0R8M9_BORVA</name>
<accession>C0R8M9</accession>
<keyword evidence="1" id="KW-0614">Plasmid</keyword>
<dbReference type="Proteomes" id="UP000006163">
    <property type="component" value="Plasmid VS116_lp36"/>
</dbReference>
<evidence type="ECO:0000313" key="1">
    <source>
        <dbReference type="EMBL" id="ACN52787.1"/>
    </source>
</evidence>